<evidence type="ECO:0008006" key="4">
    <source>
        <dbReference type="Google" id="ProtNLM"/>
    </source>
</evidence>
<organism evidence="2 3">
    <name type="scientific">Papaver atlanticum</name>
    <dbReference type="NCBI Taxonomy" id="357466"/>
    <lineage>
        <taxon>Eukaryota</taxon>
        <taxon>Viridiplantae</taxon>
        <taxon>Streptophyta</taxon>
        <taxon>Embryophyta</taxon>
        <taxon>Tracheophyta</taxon>
        <taxon>Spermatophyta</taxon>
        <taxon>Magnoliopsida</taxon>
        <taxon>Ranunculales</taxon>
        <taxon>Papaveraceae</taxon>
        <taxon>Papaveroideae</taxon>
        <taxon>Papaver</taxon>
    </lineage>
</organism>
<dbReference type="GO" id="GO:0045944">
    <property type="term" value="P:positive regulation of transcription by RNA polymerase II"/>
    <property type="evidence" value="ECO:0007669"/>
    <property type="project" value="TreeGrafter"/>
</dbReference>
<gene>
    <name evidence="2" type="ORF">MKW98_015730</name>
</gene>
<reference evidence="2" key="1">
    <citation type="submission" date="2022-04" db="EMBL/GenBank/DDBJ databases">
        <title>A functionally conserved STORR gene fusion in Papaver species that diverged 16.8 million years ago.</title>
        <authorList>
            <person name="Catania T."/>
        </authorList>
    </citation>
    <scope>NUCLEOTIDE SEQUENCE</scope>
    <source>
        <strain evidence="2">S-188037</strain>
    </source>
</reference>
<dbReference type="GO" id="GO:0005667">
    <property type="term" value="C:transcription regulator complex"/>
    <property type="evidence" value="ECO:0007669"/>
    <property type="project" value="TreeGrafter"/>
</dbReference>
<evidence type="ECO:0000256" key="1">
    <source>
        <dbReference type="SAM" id="MobiDB-lite"/>
    </source>
</evidence>
<feature type="region of interest" description="Disordered" evidence="1">
    <location>
        <begin position="44"/>
        <end position="93"/>
    </location>
</feature>
<feature type="compositionally biased region" description="Polar residues" evidence="1">
    <location>
        <begin position="76"/>
        <end position="93"/>
    </location>
</feature>
<accession>A0AAD4SKP2</accession>
<sequence length="522" mass="56658">MVANQRPLKIKTETSSVPSVSGPLPTSITPVNESMMSRQSISVGSASPATIKMEPNTIPSSNFPHPPSVSHGPYQGITSLQSSPPWSTSQDMITNNDNVQEFKPIVGGLSQPLRPIGPAAESVSILNNLSQIRQAMDSANLNTANFMGLQTMGATPMAMHMSNVISSGMASTALPPAQNVFSSGAMQPSPGPDKYVKVSEGAVSGQRQGQPVFITKLELRFLAQKDISFLLFFCHLFNGYRHASASETLAADWPMMMQIVRLISQEDMHNKQYVGMADFLVFRALNQHGFLGQLQEKKLCAVIKLPSQTLLLSVSDKASRLIGMLFPGDMVVFKPQPSTQQQQQQQQQSMNSTNLDAAYSMGLQTMGATPMAMHMSNMIHSGMASTALPPSQNVFSSGSMLSAPGPNNYVKVWEGALHGQRQGQPVFITKLEGYRSASASEMLAADWPMTMQIVRLISQDHLHNKQYVGMADFLVFRALNQHGFLGQLQEKKLCAVIQLPSQTLLLAVSDKASHLIGMLLPV</sequence>
<feature type="non-terminal residue" evidence="2">
    <location>
        <position position="1"/>
    </location>
</feature>
<dbReference type="Proteomes" id="UP001202328">
    <property type="component" value="Unassembled WGS sequence"/>
</dbReference>
<evidence type="ECO:0000313" key="3">
    <source>
        <dbReference type="Proteomes" id="UP001202328"/>
    </source>
</evidence>
<evidence type="ECO:0000313" key="2">
    <source>
        <dbReference type="EMBL" id="KAI3911073.1"/>
    </source>
</evidence>
<comment type="caution">
    <text evidence="2">The sequence shown here is derived from an EMBL/GenBank/DDBJ whole genome shotgun (WGS) entry which is preliminary data.</text>
</comment>
<dbReference type="PANTHER" id="PTHR12433:SF11">
    <property type="entry name" value="MEDIATOR OF RNA POLYMERASE II TRANSCRIPTION SUBUNIT 25"/>
    <property type="match status" value="1"/>
</dbReference>
<proteinExistence type="predicted"/>
<dbReference type="EMBL" id="JAJJMB010010084">
    <property type="protein sequence ID" value="KAI3911073.1"/>
    <property type="molecule type" value="Genomic_DNA"/>
</dbReference>
<feature type="region of interest" description="Disordered" evidence="1">
    <location>
        <begin position="1"/>
        <end position="31"/>
    </location>
</feature>
<keyword evidence="3" id="KW-1185">Reference proteome</keyword>
<dbReference type="PANTHER" id="PTHR12433">
    <property type="entry name" value="MEDIATOR OF RNA POLYMERASE II TRANSCRIPTION SUBUNIT 25"/>
    <property type="match status" value="1"/>
</dbReference>
<feature type="compositionally biased region" description="Polar residues" evidence="1">
    <location>
        <begin position="13"/>
        <end position="31"/>
    </location>
</feature>
<name>A0AAD4SKP2_9MAGN</name>
<dbReference type="AlphaFoldDB" id="A0AAD4SKP2"/>
<protein>
    <recommendedName>
        <fullName evidence="4">Mediator of RNA polymerase II transcription subunit 25</fullName>
    </recommendedName>
</protein>
<dbReference type="GO" id="GO:0016592">
    <property type="term" value="C:mediator complex"/>
    <property type="evidence" value="ECO:0007669"/>
    <property type="project" value="TreeGrafter"/>
</dbReference>